<dbReference type="PATRIC" id="fig|1317124.6.peg.2166"/>
<dbReference type="OrthoDB" id="281808at2"/>
<dbReference type="eggNOG" id="COG0456">
    <property type="taxonomic scope" value="Bacteria"/>
</dbReference>
<dbReference type="InterPro" id="IPR050832">
    <property type="entry name" value="Bact_Acetyltransf"/>
</dbReference>
<dbReference type="PANTHER" id="PTHR43877:SF2">
    <property type="entry name" value="AMINOALKYLPHOSPHONATE N-ACETYLTRANSFERASE-RELATED"/>
    <property type="match status" value="1"/>
</dbReference>
<dbReference type="InterPro" id="IPR016181">
    <property type="entry name" value="Acyl_CoA_acyltransferase"/>
</dbReference>
<evidence type="ECO:0000313" key="4">
    <source>
        <dbReference type="EMBL" id="KFE35025.1"/>
    </source>
</evidence>
<evidence type="ECO:0000259" key="3">
    <source>
        <dbReference type="PROSITE" id="PS51186"/>
    </source>
</evidence>
<dbReference type="PROSITE" id="PS51186">
    <property type="entry name" value="GNAT"/>
    <property type="match status" value="1"/>
</dbReference>
<protein>
    <submittedName>
        <fullName evidence="4">N-acetyltransferase GCN5</fullName>
    </submittedName>
</protein>
<dbReference type="CDD" id="cd04301">
    <property type="entry name" value="NAT_SF"/>
    <property type="match status" value="1"/>
</dbReference>
<dbReference type="AlphaFoldDB" id="A0A085TWC8"/>
<dbReference type="InterPro" id="IPR000182">
    <property type="entry name" value="GNAT_dom"/>
</dbReference>
<dbReference type="Gene3D" id="3.40.630.30">
    <property type="match status" value="1"/>
</dbReference>
<gene>
    <name evidence="4" type="ORF">DW2_10689</name>
</gene>
<dbReference type="PANTHER" id="PTHR43877">
    <property type="entry name" value="AMINOALKYLPHOSPHONATE N-ACETYLTRANSFERASE-RELATED-RELATED"/>
    <property type="match status" value="1"/>
</dbReference>
<keyword evidence="5" id="KW-1185">Reference proteome</keyword>
<organism evidence="4 5">
    <name type="scientific">Thioclava atlantica</name>
    <dbReference type="NCBI Taxonomy" id="1317124"/>
    <lineage>
        <taxon>Bacteria</taxon>
        <taxon>Pseudomonadati</taxon>
        <taxon>Pseudomonadota</taxon>
        <taxon>Alphaproteobacteria</taxon>
        <taxon>Rhodobacterales</taxon>
        <taxon>Paracoccaceae</taxon>
        <taxon>Thioclava</taxon>
    </lineage>
</organism>
<dbReference type="GO" id="GO:0016747">
    <property type="term" value="F:acyltransferase activity, transferring groups other than amino-acyl groups"/>
    <property type="evidence" value="ECO:0007669"/>
    <property type="project" value="InterPro"/>
</dbReference>
<sequence>MSATIRPARRGDLSAVQALVEAGFARYVAEIGRRPAPMDHDYAAALSAGHLYVAEADGKIAAVMVTRDLGSFWEIDVLAVDPARQAQGLGGQLLAFAETRARERSAEALQLHTNAAMRAAQAFYRQHGFVTVERRWHKGYDRIFLRKRLA</sequence>
<reference evidence="4 5" key="2">
    <citation type="journal article" date="2015" name="Antonie Van Leeuwenhoek">
        <title>Thioclava indica sp. nov., isolated from surface seawater of the Indian Ocean.</title>
        <authorList>
            <person name="Liu Y."/>
            <person name="Lai Q."/>
            <person name="Du J."/>
            <person name="Xu H."/>
            <person name="Jiang L."/>
            <person name="Shao Z."/>
        </authorList>
    </citation>
    <scope>NUCLEOTIDE SEQUENCE [LARGE SCALE GENOMIC DNA]</scope>
    <source>
        <strain evidence="4 5">13D2W-2</strain>
    </source>
</reference>
<keyword evidence="2" id="KW-0012">Acyltransferase</keyword>
<evidence type="ECO:0000256" key="2">
    <source>
        <dbReference type="ARBA" id="ARBA00023315"/>
    </source>
</evidence>
<accession>A0A085TWC8</accession>
<dbReference type="EMBL" id="AQRC01000007">
    <property type="protein sequence ID" value="KFE35025.1"/>
    <property type="molecule type" value="Genomic_DNA"/>
</dbReference>
<keyword evidence="1 4" id="KW-0808">Transferase</keyword>
<dbReference type="Pfam" id="PF00583">
    <property type="entry name" value="Acetyltransf_1"/>
    <property type="match status" value="1"/>
</dbReference>
<dbReference type="SUPFAM" id="SSF55729">
    <property type="entry name" value="Acyl-CoA N-acyltransferases (Nat)"/>
    <property type="match status" value="1"/>
</dbReference>
<evidence type="ECO:0000256" key="1">
    <source>
        <dbReference type="ARBA" id="ARBA00022679"/>
    </source>
</evidence>
<evidence type="ECO:0000313" key="5">
    <source>
        <dbReference type="Proteomes" id="UP000028607"/>
    </source>
</evidence>
<dbReference type="Proteomes" id="UP000028607">
    <property type="component" value="Unassembled WGS sequence"/>
</dbReference>
<feature type="domain" description="N-acetyltransferase" evidence="3">
    <location>
        <begin position="3"/>
        <end position="150"/>
    </location>
</feature>
<dbReference type="RefSeq" id="WP_038146193.1">
    <property type="nucleotide sequence ID" value="NZ_AQRC01000007.1"/>
</dbReference>
<dbReference type="STRING" id="1317124.DW2_10689"/>
<comment type="caution">
    <text evidence="4">The sequence shown here is derived from an EMBL/GenBank/DDBJ whole genome shotgun (WGS) entry which is preliminary data.</text>
</comment>
<proteinExistence type="predicted"/>
<reference evidence="5" key="1">
    <citation type="submission" date="2013-04" db="EMBL/GenBank/DDBJ databases">
        <title>Thioclava sp. 13D2W-2 Genome Sequencing.</title>
        <authorList>
            <person name="Lai Q."/>
            <person name="Li G."/>
            <person name="Shao Z."/>
        </authorList>
    </citation>
    <scope>NUCLEOTIDE SEQUENCE [LARGE SCALE GENOMIC DNA]</scope>
    <source>
        <strain evidence="5">13D2W-2</strain>
    </source>
</reference>
<name>A0A085TWC8_9RHOB</name>